<keyword evidence="4" id="KW-1003">Cell membrane</keyword>
<dbReference type="AlphaFoldDB" id="A0A2W1NAM7"/>
<evidence type="ECO:0000256" key="7">
    <source>
        <dbReference type="ARBA" id="ARBA00022989"/>
    </source>
</evidence>
<evidence type="ECO:0000256" key="6">
    <source>
        <dbReference type="ARBA" id="ARBA00022692"/>
    </source>
</evidence>
<feature type="transmembrane region" description="Helical" evidence="10">
    <location>
        <begin position="84"/>
        <end position="102"/>
    </location>
</feature>
<reference evidence="12" key="1">
    <citation type="submission" date="2018-06" db="EMBL/GenBank/DDBJ databases">
        <title>Paenibacillus xerothermodurans sp. nov. an extremely dry heat resistant spore forming bacterium isolated from the soil of Cape Canaveral, Florida.</title>
        <authorList>
            <person name="Seuylemezian A."/>
            <person name="Kaur N."/>
            <person name="Patil P."/>
            <person name="Patil P."/>
            <person name="Mayilraj S."/>
            <person name="Vaishampayan P."/>
        </authorList>
    </citation>
    <scope>NUCLEOTIDE SEQUENCE [LARGE SCALE GENOMIC DNA]</scope>
    <source>
        <strain evidence="12">ATCC 27380</strain>
    </source>
</reference>
<dbReference type="NCBIfam" id="TIGR00879">
    <property type="entry name" value="SP"/>
    <property type="match status" value="1"/>
</dbReference>
<dbReference type="FunFam" id="1.20.1250.20:FF:000122">
    <property type="entry name" value="D-xylose transporter XylE"/>
    <property type="match status" value="1"/>
</dbReference>
<dbReference type="CDD" id="cd17359">
    <property type="entry name" value="MFS_XylE_like"/>
    <property type="match status" value="1"/>
</dbReference>
<dbReference type="InterPro" id="IPR005829">
    <property type="entry name" value="Sugar_transporter_CS"/>
</dbReference>
<dbReference type="PRINTS" id="PR00171">
    <property type="entry name" value="SUGRTRNSPORT"/>
</dbReference>
<evidence type="ECO:0000256" key="2">
    <source>
        <dbReference type="ARBA" id="ARBA00010992"/>
    </source>
</evidence>
<evidence type="ECO:0000313" key="12">
    <source>
        <dbReference type="EMBL" id="PZE21729.1"/>
    </source>
</evidence>
<evidence type="ECO:0000256" key="10">
    <source>
        <dbReference type="SAM" id="Phobius"/>
    </source>
</evidence>
<feature type="transmembrane region" description="Helical" evidence="10">
    <location>
        <begin position="350"/>
        <end position="376"/>
    </location>
</feature>
<sequence>MAKELQHRRPFSWYVTFYATMAAIGGFLFGYDTAVISGAIGFIEVRFGLGAAMLGWTVSSLILGAACGAAVTGVLSDRFGRKKILIAAAALFTVGAVCSALPNTTAGLVIARIIGGIGVGMASTLSPVYIAEISPAAYRGRLVSIYQLAVVTGIFVTFFVNAFIAGFGDDPWDIEYAWRWMFAFGVVPGVLYLVLLMFIPESPRWLMKQNQEVRALDILERMNGKHAAKSELQEMLKLKETDAATLRELLAPSLRMPLFIGIVLAVLQQITGINAIMYYAPEIFEETGIGTNAALVQTIWIGVVNFVFTLLALWLIDKVGRKALLVAGGSVMAVSLFAVGYGFYTGADAGLMILLFILLYVAAFAVSFGPVVWVMLSEIFPTRVRGRATAVAAFSLWLATFMVSQFFPMLIESLGPTTTFWLFAVISVIAVIFCATIVPETKGKSLEEIERLWDKRG</sequence>
<dbReference type="InterPro" id="IPR005828">
    <property type="entry name" value="MFS_sugar_transport-like"/>
</dbReference>
<keyword evidence="6 10" id="KW-0812">Transmembrane</keyword>
<dbReference type="PROSITE" id="PS50850">
    <property type="entry name" value="MFS"/>
    <property type="match status" value="1"/>
</dbReference>
<feature type="transmembrane region" description="Helical" evidence="10">
    <location>
        <begin position="299"/>
        <end position="316"/>
    </location>
</feature>
<dbReference type="SUPFAM" id="SSF103473">
    <property type="entry name" value="MFS general substrate transporter"/>
    <property type="match status" value="1"/>
</dbReference>
<evidence type="ECO:0000256" key="1">
    <source>
        <dbReference type="ARBA" id="ARBA00004651"/>
    </source>
</evidence>
<gene>
    <name evidence="12" type="ORF">CBW46_004750</name>
</gene>
<accession>A0A2W1NAM7</accession>
<dbReference type="GO" id="GO:0005886">
    <property type="term" value="C:plasma membrane"/>
    <property type="evidence" value="ECO:0007669"/>
    <property type="project" value="UniProtKB-SubCell"/>
</dbReference>
<evidence type="ECO:0000256" key="4">
    <source>
        <dbReference type="ARBA" id="ARBA00022475"/>
    </source>
</evidence>
<evidence type="ECO:0000256" key="8">
    <source>
        <dbReference type="ARBA" id="ARBA00023136"/>
    </source>
</evidence>
<dbReference type="InterPro" id="IPR020846">
    <property type="entry name" value="MFS_dom"/>
</dbReference>
<feature type="transmembrane region" description="Helical" evidence="10">
    <location>
        <begin position="108"/>
        <end position="131"/>
    </location>
</feature>
<feature type="transmembrane region" description="Helical" evidence="10">
    <location>
        <begin position="177"/>
        <end position="199"/>
    </location>
</feature>
<evidence type="ECO:0000313" key="13">
    <source>
        <dbReference type="Proteomes" id="UP000214746"/>
    </source>
</evidence>
<feature type="transmembrane region" description="Helical" evidence="10">
    <location>
        <begin position="143"/>
        <end position="165"/>
    </location>
</feature>
<protein>
    <submittedName>
        <fullName evidence="12">MFS transporter</fullName>
    </submittedName>
</protein>
<dbReference type="Proteomes" id="UP000214746">
    <property type="component" value="Unassembled WGS sequence"/>
</dbReference>
<dbReference type="PROSITE" id="PS00216">
    <property type="entry name" value="SUGAR_TRANSPORT_1"/>
    <property type="match status" value="2"/>
</dbReference>
<feature type="transmembrane region" description="Helical" evidence="10">
    <location>
        <begin position="323"/>
        <end position="344"/>
    </location>
</feature>
<dbReference type="PANTHER" id="PTHR48020:SF12">
    <property type="entry name" value="PROTON MYO-INOSITOL COTRANSPORTER"/>
    <property type="match status" value="1"/>
</dbReference>
<dbReference type="PROSITE" id="PS00217">
    <property type="entry name" value="SUGAR_TRANSPORT_2"/>
    <property type="match status" value="1"/>
</dbReference>
<evidence type="ECO:0000256" key="9">
    <source>
        <dbReference type="RuleBase" id="RU003346"/>
    </source>
</evidence>
<dbReference type="Gene3D" id="1.20.1250.20">
    <property type="entry name" value="MFS general substrate transporter like domains"/>
    <property type="match status" value="2"/>
</dbReference>
<dbReference type="GO" id="GO:0022857">
    <property type="term" value="F:transmembrane transporter activity"/>
    <property type="evidence" value="ECO:0007669"/>
    <property type="project" value="InterPro"/>
</dbReference>
<feature type="domain" description="Major facilitator superfamily (MFS) profile" evidence="11">
    <location>
        <begin position="18"/>
        <end position="442"/>
    </location>
</feature>
<dbReference type="RefSeq" id="WP_089198870.1">
    <property type="nucleotide sequence ID" value="NZ_NHRJ02000002.1"/>
</dbReference>
<keyword evidence="13" id="KW-1185">Reference proteome</keyword>
<feature type="transmembrane region" description="Helical" evidence="10">
    <location>
        <begin position="51"/>
        <end position="72"/>
    </location>
</feature>
<keyword evidence="3 9" id="KW-0813">Transport</keyword>
<comment type="subcellular location">
    <subcellularLocation>
        <location evidence="1">Cell membrane</location>
        <topology evidence="1">Multi-pass membrane protein</topology>
    </subcellularLocation>
</comment>
<name>A0A2W1NAM7_PAEXE</name>
<evidence type="ECO:0000259" key="11">
    <source>
        <dbReference type="PROSITE" id="PS50850"/>
    </source>
</evidence>
<comment type="caution">
    <text evidence="12">The sequence shown here is derived from an EMBL/GenBank/DDBJ whole genome shotgun (WGS) entry which is preliminary data.</text>
</comment>
<dbReference type="InterPro" id="IPR050814">
    <property type="entry name" value="Myo-inositol_Transporter"/>
</dbReference>
<dbReference type="EMBL" id="NHRJ02000002">
    <property type="protein sequence ID" value="PZE21729.1"/>
    <property type="molecule type" value="Genomic_DNA"/>
</dbReference>
<dbReference type="InterPro" id="IPR047984">
    <property type="entry name" value="XylE-like"/>
</dbReference>
<dbReference type="PANTHER" id="PTHR48020">
    <property type="entry name" value="PROTON MYO-INOSITOL COTRANSPORTER"/>
    <property type="match status" value="1"/>
</dbReference>
<organism evidence="12 13">
    <name type="scientific">Paenibacillus xerothermodurans</name>
    <dbReference type="NCBI Taxonomy" id="1977292"/>
    <lineage>
        <taxon>Bacteria</taxon>
        <taxon>Bacillati</taxon>
        <taxon>Bacillota</taxon>
        <taxon>Bacilli</taxon>
        <taxon>Bacillales</taxon>
        <taxon>Paenibacillaceae</taxon>
        <taxon>Paenibacillus</taxon>
    </lineage>
</organism>
<feature type="transmembrane region" description="Helical" evidence="10">
    <location>
        <begin position="419"/>
        <end position="438"/>
    </location>
</feature>
<keyword evidence="8 10" id="KW-0472">Membrane</keyword>
<dbReference type="OrthoDB" id="9783823at2"/>
<dbReference type="InterPro" id="IPR036259">
    <property type="entry name" value="MFS_trans_sf"/>
</dbReference>
<comment type="similarity">
    <text evidence="2 9">Belongs to the major facilitator superfamily. Sugar transporter (TC 2.A.1.1) family.</text>
</comment>
<feature type="transmembrane region" description="Helical" evidence="10">
    <location>
        <begin position="388"/>
        <end position="407"/>
    </location>
</feature>
<proteinExistence type="inferred from homology"/>
<evidence type="ECO:0000256" key="5">
    <source>
        <dbReference type="ARBA" id="ARBA00022597"/>
    </source>
</evidence>
<feature type="transmembrane region" description="Helical" evidence="10">
    <location>
        <begin position="256"/>
        <end position="279"/>
    </location>
</feature>
<evidence type="ECO:0000256" key="3">
    <source>
        <dbReference type="ARBA" id="ARBA00022448"/>
    </source>
</evidence>
<keyword evidence="7 10" id="KW-1133">Transmembrane helix</keyword>
<keyword evidence="5" id="KW-0762">Sugar transport</keyword>
<dbReference type="Pfam" id="PF00083">
    <property type="entry name" value="Sugar_tr"/>
    <property type="match status" value="1"/>
</dbReference>
<dbReference type="InterPro" id="IPR003663">
    <property type="entry name" value="Sugar/inositol_transpt"/>
</dbReference>